<dbReference type="EC" id="6.3.2.10" evidence="10 11"/>
<evidence type="ECO:0000256" key="10">
    <source>
        <dbReference type="HAMAP-Rule" id="MF_02019"/>
    </source>
</evidence>
<evidence type="ECO:0000256" key="7">
    <source>
        <dbReference type="ARBA" id="ARBA00022984"/>
    </source>
</evidence>
<reference evidence="16" key="1">
    <citation type="submission" date="2023-12" db="EMBL/GenBank/DDBJ databases">
        <title>Novel isolates from deep terrestrial aquifers shed light on the physiology and ecology of the class Limnochordia.</title>
        <authorList>
            <person name="Karnachuk O.V."/>
            <person name="Lukina A.P."/>
            <person name="Avakyan M.R."/>
            <person name="Kadnikov V."/>
            <person name="Begmatov S."/>
            <person name="Beletsky A.V."/>
            <person name="Mardanov A.V."/>
            <person name="Ravin N.V."/>
        </authorList>
    </citation>
    <scope>NUCLEOTIDE SEQUENCE [LARGE SCALE GENOMIC DNA]</scope>
    <source>
        <strain evidence="16">LN</strain>
    </source>
</reference>
<comment type="catalytic activity">
    <reaction evidence="10 11">
        <text>D-alanyl-D-alanine + UDP-N-acetyl-alpha-D-muramoyl-L-alanyl-gamma-D-glutamyl-meso-2,6-diaminopimelate + ATP = UDP-N-acetyl-alpha-D-muramoyl-L-alanyl-gamma-D-glutamyl-meso-2,6-diaminopimeloyl-D-alanyl-D-alanine + ADP + phosphate + H(+)</text>
        <dbReference type="Rhea" id="RHEA:28374"/>
        <dbReference type="ChEBI" id="CHEBI:15378"/>
        <dbReference type="ChEBI" id="CHEBI:30616"/>
        <dbReference type="ChEBI" id="CHEBI:43474"/>
        <dbReference type="ChEBI" id="CHEBI:57822"/>
        <dbReference type="ChEBI" id="CHEBI:61386"/>
        <dbReference type="ChEBI" id="CHEBI:83905"/>
        <dbReference type="ChEBI" id="CHEBI:456216"/>
        <dbReference type="EC" id="6.3.2.10"/>
    </reaction>
</comment>
<keyword evidence="9 10" id="KW-0961">Cell wall biogenesis/degradation</keyword>
<dbReference type="Proteomes" id="UP001333102">
    <property type="component" value="Chromosome"/>
</dbReference>
<dbReference type="HAMAP" id="MF_02019">
    <property type="entry name" value="MurF"/>
    <property type="match status" value="1"/>
</dbReference>
<comment type="function">
    <text evidence="10 11">Involved in cell wall formation. Catalyzes the final step in the synthesis of UDP-N-acetylmuramoyl-pentapeptide, the precursor of murein.</text>
</comment>
<dbReference type="SUPFAM" id="SSF53244">
    <property type="entry name" value="MurD-like peptide ligases, peptide-binding domain"/>
    <property type="match status" value="1"/>
</dbReference>
<proteinExistence type="inferred from homology"/>
<organism evidence="15 16">
    <name type="scientific">Geochorda subterranea</name>
    <dbReference type="NCBI Taxonomy" id="3109564"/>
    <lineage>
        <taxon>Bacteria</taxon>
        <taxon>Bacillati</taxon>
        <taxon>Bacillota</taxon>
        <taxon>Limnochordia</taxon>
        <taxon>Limnochordales</taxon>
        <taxon>Geochordaceae</taxon>
        <taxon>Geochorda</taxon>
    </lineage>
</organism>
<evidence type="ECO:0000256" key="1">
    <source>
        <dbReference type="ARBA" id="ARBA00022490"/>
    </source>
</evidence>
<comment type="subcellular location">
    <subcellularLocation>
        <location evidence="10 11">Cytoplasm</location>
    </subcellularLocation>
</comment>
<evidence type="ECO:0000259" key="13">
    <source>
        <dbReference type="Pfam" id="PF02875"/>
    </source>
</evidence>
<dbReference type="RefSeq" id="WP_324670354.1">
    <property type="nucleotide sequence ID" value="NZ_CP141614.1"/>
</dbReference>
<evidence type="ECO:0000259" key="12">
    <source>
        <dbReference type="Pfam" id="PF01225"/>
    </source>
</evidence>
<dbReference type="InterPro" id="IPR035911">
    <property type="entry name" value="MurE/MurF_N"/>
</dbReference>
<evidence type="ECO:0000256" key="5">
    <source>
        <dbReference type="ARBA" id="ARBA00022840"/>
    </source>
</evidence>
<dbReference type="InterPro" id="IPR013221">
    <property type="entry name" value="Mur_ligase_cen"/>
</dbReference>
<evidence type="ECO:0000256" key="4">
    <source>
        <dbReference type="ARBA" id="ARBA00022741"/>
    </source>
</evidence>
<evidence type="ECO:0000259" key="14">
    <source>
        <dbReference type="Pfam" id="PF08245"/>
    </source>
</evidence>
<dbReference type="InterPro" id="IPR000713">
    <property type="entry name" value="Mur_ligase_N"/>
</dbReference>
<dbReference type="Pfam" id="PF08245">
    <property type="entry name" value="Mur_ligase_M"/>
    <property type="match status" value="1"/>
</dbReference>
<evidence type="ECO:0000313" key="16">
    <source>
        <dbReference type="Proteomes" id="UP001333102"/>
    </source>
</evidence>
<dbReference type="Pfam" id="PF01225">
    <property type="entry name" value="Mur_ligase"/>
    <property type="match status" value="1"/>
</dbReference>
<keyword evidence="6 10" id="KW-0133">Cell shape</keyword>
<keyword evidence="3 10" id="KW-0132">Cell division</keyword>
<evidence type="ECO:0000256" key="9">
    <source>
        <dbReference type="ARBA" id="ARBA00023316"/>
    </source>
</evidence>
<comment type="similarity">
    <text evidence="10">Belongs to the MurCDEF family. MurF subfamily.</text>
</comment>
<feature type="domain" description="Mur ligase C-terminal" evidence="13">
    <location>
        <begin position="324"/>
        <end position="454"/>
    </location>
</feature>
<keyword evidence="8 10" id="KW-0131">Cell cycle</keyword>
<dbReference type="Gene3D" id="3.90.190.20">
    <property type="entry name" value="Mur ligase, C-terminal domain"/>
    <property type="match status" value="1"/>
</dbReference>
<dbReference type="InterPro" id="IPR036565">
    <property type="entry name" value="Mur-like_cat_sf"/>
</dbReference>
<evidence type="ECO:0000256" key="6">
    <source>
        <dbReference type="ARBA" id="ARBA00022960"/>
    </source>
</evidence>
<accession>A0ABZ1BT40</accession>
<keyword evidence="1 10" id="KW-0963">Cytoplasm</keyword>
<dbReference type="GO" id="GO:0047480">
    <property type="term" value="F:UDP-N-acetylmuramoyl-tripeptide-D-alanyl-D-alanine ligase activity"/>
    <property type="evidence" value="ECO:0007669"/>
    <property type="project" value="UniProtKB-EC"/>
</dbReference>
<sequence length="486" mass="49600">MEPLTAGAVAEVCGATVQSGSPETVVERVCTDSRQVQPGDLFIALRGPRFDGHDFVADALERGARAVVVERGRVGELPARTGAVLGVDDSLAALQRLAAWYRRRMRDPAVVAVTGSVGKTTTKEMVAAALSGLGAVVKAPASFNNEVGVPLVILAAGPGTRALVLEIGMRGPGQIRHLAGVAAPTVGVVTNVGESHVGLLGSVEAIARAKAELVESLQPGATAVLNGDDERVRAMARLTRDGVRVLTFGSGAGCDVRLQAVEGGGLGGTRLELEYRGQRAGCRLAVPGRHMAINAAAAVAAALACGVELEAAARGLDGFAGAAMRMEVIRTADDIVLLNDAYNASPTSMRAALETLGRVAAEERRRAVAILGDMLELGALAPQAHRGIGREAAERGVDLLVAVGEMAGEMAAGAREGAAGSEMAIVMARDAEHAVAVACRQVQAGDAVLVKASRAMGLDGVVRALVRAHPPADGAGGRVPEEAEPA</sequence>
<keyword evidence="2 10" id="KW-0436">Ligase</keyword>
<name>A0ABZ1BT40_9FIRM</name>
<dbReference type="PANTHER" id="PTHR43024:SF1">
    <property type="entry name" value="UDP-N-ACETYLMURAMOYL-TRIPEPTIDE--D-ALANYL-D-ALANINE LIGASE"/>
    <property type="match status" value="1"/>
</dbReference>
<dbReference type="NCBIfam" id="TIGR01143">
    <property type="entry name" value="murF"/>
    <property type="match status" value="1"/>
</dbReference>
<keyword evidence="16" id="KW-1185">Reference proteome</keyword>
<gene>
    <name evidence="10 15" type="primary">murF</name>
    <name evidence="15" type="ORF">VLY81_06685</name>
</gene>
<evidence type="ECO:0000313" key="15">
    <source>
        <dbReference type="EMBL" id="WRP15934.1"/>
    </source>
</evidence>
<feature type="binding site" evidence="10">
    <location>
        <begin position="115"/>
        <end position="121"/>
    </location>
    <ligand>
        <name>ATP</name>
        <dbReference type="ChEBI" id="CHEBI:30616"/>
    </ligand>
</feature>
<dbReference type="Gene3D" id="3.40.1390.10">
    <property type="entry name" value="MurE/MurF, N-terminal domain"/>
    <property type="match status" value="1"/>
</dbReference>
<evidence type="ECO:0000256" key="11">
    <source>
        <dbReference type="RuleBase" id="RU004136"/>
    </source>
</evidence>
<dbReference type="InterPro" id="IPR036615">
    <property type="entry name" value="Mur_ligase_C_dom_sf"/>
</dbReference>
<keyword evidence="5 10" id="KW-0067">ATP-binding</keyword>
<keyword evidence="7 10" id="KW-0573">Peptidoglycan synthesis</keyword>
<protein>
    <recommendedName>
        <fullName evidence="10 11">UDP-N-acetylmuramoyl-tripeptide--D-alanyl-D-alanine ligase</fullName>
        <ecNumber evidence="10 11">6.3.2.10</ecNumber>
    </recommendedName>
    <alternativeName>
        <fullName evidence="10">D-alanyl-D-alanine-adding enzyme</fullName>
    </alternativeName>
</protein>
<dbReference type="SUPFAM" id="SSF63418">
    <property type="entry name" value="MurE/MurF N-terminal domain"/>
    <property type="match status" value="1"/>
</dbReference>
<dbReference type="Pfam" id="PF02875">
    <property type="entry name" value="Mur_ligase_C"/>
    <property type="match status" value="1"/>
</dbReference>
<evidence type="ECO:0000256" key="3">
    <source>
        <dbReference type="ARBA" id="ARBA00022618"/>
    </source>
</evidence>
<evidence type="ECO:0000256" key="2">
    <source>
        <dbReference type="ARBA" id="ARBA00022598"/>
    </source>
</evidence>
<dbReference type="Gene3D" id="3.40.1190.10">
    <property type="entry name" value="Mur-like, catalytic domain"/>
    <property type="match status" value="1"/>
</dbReference>
<comment type="pathway">
    <text evidence="10 11">Cell wall biogenesis; peptidoglycan biosynthesis.</text>
</comment>
<feature type="domain" description="Mur ligase central" evidence="14">
    <location>
        <begin position="113"/>
        <end position="302"/>
    </location>
</feature>
<dbReference type="PANTHER" id="PTHR43024">
    <property type="entry name" value="UDP-N-ACETYLMURAMOYL-TRIPEPTIDE--D-ALANYL-D-ALANINE LIGASE"/>
    <property type="match status" value="1"/>
</dbReference>
<keyword evidence="4 10" id="KW-0547">Nucleotide-binding</keyword>
<dbReference type="InterPro" id="IPR005863">
    <property type="entry name" value="UDP-N-AcMur_synth"/>
</dbReference>
<dbReference type="EMBL" id="CP141614">
    <property type="protein sequence ID" value="WRP15934.1"/>
    <property type="molecule type" value="Genomic_DNA"/>
</dbReference>
<dbReference type="InterPro" id="IPR051046">
    <property type="entry name" value="MurCDEF_CellWall_CoF430Synth"/>
</dbReference>
<evidence type="ECO:0000256" key="8">
    <source>
        <dbReference type="ARBA" id="ARBA00023306"/>
    </source>
</evidence>
<dbReference type="InterPro" id="IPR004101">
    <property type="entry name" value="Mur_ligase_C"/>
</dbReference>
<feature type="domain" description="Mur ligase N-terminal catalytic" evidence="12">
    <location>
        <begin position="28"/>
        <end position="100"/>
    </location>
</feature>
<dbReference type="SUPFAM" id="SSF53623">
    <property type="entry name" value="MurD-like peptide ligases, catalytic domain"/>
    <property type="match status" value="1"/>
</dbReference>